<accession>A0A382H3V4</accession>
<proteinExistence type="predicted"/>
<sequence length="50" mass="5522">METAGITNTVNRQINFLKKGNLMILGTSFINYGFVDPKDELFPSAIISSD</sequence>
<name>A0A382H3V4_9ZZZZ</name>
<evidence type="ECO:0000313" key="1">
    <source>
        <dbReference type="EMBL" id="SVB81869.1"/>
    </source>
</evidence>
<reference evidence="1" key="1">
    <citation type="submission" date="2018-05" db="EMBL/GenBank/DDBJ databases">
        <authorList>
            <person name="Lanie J.A."/>
            <person name="Ng W.-L."/>
            <person name="Kazmierczak K.M."/>
            <person name="Andrzejewski T.M."/>
            <person name="Davidsen T.M."/>
            <person name="Wayne K.J."/>
            <person name="Tettelin H."/>
            <person name="Glass J.I."/>
            <person name="Rusch D."/>
            <person name="Podicherti R."/>
            <person name="Tsui H.-C.T."/>
            <person name="Winkler M.E."/>
        </authorList>
    </citation>
    <scope>NUCLEOTIDE SEQUENCE</scope>
</reference>
<organism evidence="1">
    <name type="scientific">marine metagenome</name>
    <dbReference type="NCBI Taxonomy" id="408172"/>
    <lineage>
        <taxon>unclassified sequences</taxon>
        <taxon>metagenomes</taxon>
        <taxon>ecological metagenomes</taxon>
    </lineage>
</organism>
<feature type="non-terminal residue" evidence="1">
    <location>
        <position position="50"/>
    </location>
</feature>
<gene>
    <name evidence="1" type="ORF">METZ01_LOCUS234723</name>
</gene>
<dbReference type="AlphaFoldDB" id="A0A382H3V4"/>
<dbReference type="EMBL" id="UINC01058977">
    <property type="protein sequence ID" value="SVB81869.1"/>
    <property type="molecule type" value="Genomic_DNA"/>
</dbReference>
<protein>
    <submittedName>
        <fullName evidence="1">Uncharacterized protein</fullName>
    </submittedName>
</protein>